<dbReference type="HAMAP" id="MF_00972">
    <property type="entry name" value="tRNA_aden_deaminase"/>
    <property type="match status" value="1"/>
</dbReference>
<dbReference type="PANTHER" id="PTHR11079:SF202">
    <property type="entry name" value="TRNA-SPECIFIC ADENOSINE DEAMINASE"/>
    <property type="match status" value="1"/>
</dbReference>
<feature type="binding site" evidence="8">
    <location>
        <position position="56"/>
    </location>
    <ligand>
        <name>Zn(2+)</name>
        <dbReference type="ChEBI" id="CHEBI:29105"/>
        <note>catalytic</note>
    </ligand>
</feature>
<evidence type="ECO:0000256" key="7">
    <source>
        <dbReference type="ARBA" id="ARBA00048045"/>
    </source>
</evidence>
<evidence type="ECO:0000256" key="3">
    <source>
        <dbReference type="ARBA" id="ARBA00022694"/>
    </source>
</evidence>
<dbReference type="Gene3D" id="3.40.140.10">
    <property type="entry name" value="Cytidine Deaminase, domain 2"/>
    <property type="match status" value="1"/>
</dbReference>
<evidence type="ECO:0000256" key="2">
    <source>
        <dbReference type="ARBA" id="ARBA00011738"/>
    </source>
</evidence>
<dbReference type="PROSITE" id="PS00903">
    <property type="entry name" value="CYT_DCMP_DEAMINASES_1"/>
    <property type="match status" value="1"/>
</dbReference>
<evidence type="ECO:0000313" key="10">
    <source>
        <dbReference type="EMBL" id="PWI57539.1"/>
    </source>
</evidence>
<dbReference type="AlphaFoldDB" id="A0A2U3D8F1"/>
<dbReference type="Proteomes" id="UP000245380">
    <property type="component" value="Unassembled WGS sequence"/>
</dbReference>
<evidence type="ECO:0000256" key="5">
    <source>
        <dbReference type="ARBA" id="ARBA00022801"/>
    </source>
</evidence>
<keyword evidence="5 8" id="KW-0378">Hydrolase</keyword>
<accession>A0A2U3D8F1</accession>
<keyword evidence="6 8" id="KW-0862">Zinc</keyword>
<comment type="catalytic activity">
    <reaction evidence="7 8">
        <text>adenosine(34) in tRNA + H2O + H(+) = inosine(34) in tRNA + NH4(+)</text>
        <dbReference type="Rhea" id="RHEA:43168"/>
        <dbReference type="Rhea" id="RHEA-COMP:10373"/>
        <dbReference type="Rhea" id="RHEA-COMP:10374"/>
        <dbReference type="ChEBI" id="CHEBI:15377"/>
        <dbReference type="ChEBI" id="CHEBI:15378"/>
        <dbReference type="ChEBI" id="CHEBI:28938"/>
        <dbReference type="ChEBI" id="CHEBI:74411"/>
        <dbReference type="ChEBI" id="CHEBI:82852"/>
        <dbReference type="EC" id="3.5.4.33"/>
    </reaction>
</comment>
<evidence type="ECO:0000313" key="11">
    <source>
        <dbReference type="Proteomes" id="UP000245380"/>
    </source>
</evidence>
<dbReference type="OrthoDB" id="9802676at2"/>
<evidence type="ECO:0000256" key="4">
    <source>
        <dbReference type="ARBA" id="ARBA00022723"/>
    </source>
</evidence>
<organism evidence="10 11">
    <name type="scientific">Sulfoacidibacillus thermotolerans</name>
    <name type="common">Acidibacillus sulfuroxidans</name>
    <dbReference type="NCBI Taxonomy" id="1765684"/>
    <lineage>
        <taxon>Bacteria</taxon>
        <taxon>Bacillati</taxon>
        <taxon>Bacillota</taxon>
        <taxon>Bacilli</taxon>
        <taxon>Bacillales</taxon>
        <taxon>Alicyclobacillaceae</taxon>
        <taxon>Sulfoacidibacillus</taxon>
    </lineage>
</organism>
<evidence type="ECO:0000256" key="6">
    <source>
        <dbReference type="ARBA" id="ARBA00022833"/>
    </source>
</evidence>
<feature type="active site" description="Proton donor" evidence="8">
    <location>
        <position position="58"/>
    </location>
</feature>
<feature type="domain" description="CMP/dCMP-type deaminase" evidence="9">
    <location>
        <begin position="4"/>
        <end position="116"/>
    </location>
</feature>
<dbReference type="Pfam" id="PF00383">
    <property type="entry name" value="dCMP_cyt_deam_1"/>
    <property type="match status" value="1"/>
</dbReference>
<dbReference type="PROSITE" id="PS51747">
    <property type="entry name" value="CYT_DCMP_DEAMINASES_2"/>
    <property type="match status" value="1"/>
</dbReference>
<keyword evidence="3 8" id="KW-0819">tRNA processing</keyword>
<dbReference type="GO" id="GO:0002100">
    <property type="term" value="P:tRNA wobble adenosine to inosine editing"/>
    <property type="evidence" value="ECO:0007669"/>
    <property type="project" value="UniProtKB-UniRule"/>
</dbReference>
<dbReference type="EC" id="3.5.4.33" evidence="8"/>
<evidence type="ECO:0000259" key="9">
    <source>
        <dbReference type="PROSITE" id="PS51747"/>
    </source>
</evidence>
<dbReference type="RefSeq" id="WP_109430642.1">
    <property type="nucleotide sequence ID" value="NZ_MPDK01000011.1"/>
</dbReference>
<feature type="binding site" evidence="8">
    <location>
        <position position="86"/>
    </location>
    <ligand>
        <name>Zn(2+)</name>
        <dbReference type="ChEBI" id="CHEBI:29105"/>
        <note>catalytic</note>
    </ligand>
</feature>
<proteinExistence type="inferred from homology"/>
<dbReference type="GO" id="GO:0052717">
    <property type="term" value="F:tRNA-specific adenosine-34 deaminase activity"/>
    <property type="evidence" value="ECO:0007669"/>
    <property type="project" value="UniProtKB-UniRule"/>
</dbReference>
<dbReference type="EMBL" id="MPDK01000011">
    <property type="protein sequence ID" value="PWI57539.1"/>
    <property type="molecule type" value="Genomic_DNA"/>
</dbReference>
<keyword evidence="4 8" id="KW-0479">Metal-binding</keyword>
<comment type="cofactor">
    <cofactor evidence="8">
        <name>Zn(2+)</name>
        <dbReference type="ChEBI" id="CHEBI:29105"/>
    </cofactor>
    <text evidence="8">Binds 1 zinc ion per subunit.</text>
</comment>
<comment type="similarity">
    <text evidence="1">Belongs to the cytidine and deoxycytidylate deaminase family. ADAT2 subfamily.</text>
</comment>
<dbReference type="InterPro" id="IPR016193">
    <property type="entry name" value="Cytidine_deaminase-like"/>
</dbReference>
<dbReference type="InterPro" id="IPR002125">
    <property type="entry name" value="CMP_dCMP_dom"/>
</dbReference>
<comment type="subunit">
    <text evidence="2 8">Homodimer.</text>
</comment>
<evidence type="ECO:0000256" key="8">
    <source>
        <dbReference type="HAMAP-Rule" id="MF_00972"/>
    </source>
</evidence>
<dbReference type="GO" id="GO:0008270">
    <property type="term" value="F:zinc ion binding"/>
    <property type="evidence" value="ECO:0007669"/>
    <property type="project" value="UniProtKB-UniRule"/>
</dbReference>
<dbReference type="InterPro" id="IPR028883">
    <property type="entry name" value="tRNA_aden_deaminase"/>
</dbReference>
<keyword evidence="11" id="KW-1185">Reference proteome</keyword>
<dbReference type="FunFam" id="3.40.140.10:FF:000005">
    <property type="entry name" value="tRNA-specific adenosine deaminase"/>
    <property type="match status" value="1"/>
</dbReference>
<dbReference type="PANTHER" id="PTHR11079">
    <property type="entry name" value="CYTOSINE DEAMINASE FAMILY MEMBER"/>
    <property type="match status" value="1"/>
</dbReference>
<gene>
    <name evidence="8" type="primary">tadA</name>
    <name evidence="10" type="ORF">BM613_07890</name>
</gene>
<feature type="binding site" evidence="8">
    <location>
        <position position="89"/>
    </location>
    <ligand>
        <name>Zn(2+)</name>
        <dbReference type="ChEBI" id="CHEBI:29105"/>
        <note>catalytic</note>
    </ligand>
</feature>
<comment type="caution">
    <text evidence="10">The sequence shown here is derived from an EMBL/GenBank/DDBJ whole genome shotgun (WGS) entry which is preliminary data.</text>
</comment>
<comment type="function">
    <text evidence="8">Catalyzes the deamination of adenosine to inosine at the wobble position 34 of tRNA(Arg2).</text>
</comment>
<name>A0A2U3D8F1_SULT2</name>
<dbReference type="CDD" id="cd01285">
    <property type="entry name" value="nucleoside_deaminase"/>
    <property type="match status" value="1"/>
</dbReference>
<dbReference type="InterPro" id="IPR016192">
    <property type="entry name" value="APOBEC/CMP_deaminase_Zn-bd"/>
</dbReference>
<dbReference type="SUPFAM" id="SSF53927">
    <property type="entry name" value="Cytidine deaminase-like"/>
    <property type="match status" value="1"/>
</dbReference>
<protein>
    <recommendedName>
        <fullName evidence="8">tRNA-specific adenosine deaminase</fullName>
        <ecNumber evidence="8">3.5.4.33</ecNumber>
    </recommendedName>
</protein>
<evidence type="ECO:0000256" key="1">
    <source>
        <dbReference type="ARBA" id="ARBA00010669"/>
    </source>
</evidence>
<reference evidence="10 11" key="1">
    <citation type="submission" date="2016-11" db="EMBL/GenBank/DDBJ databases">
        <title>Comparative genomics of Acidibacillus ferroxidans species.</title>
        <authorList>
            <person name="Oliveira G."/>
            <person name="Nunes G."/>
            <person name="Oliveira R."/>
            <person name="Araujo F."/>
            <person name="Salim A."/>
            <person name="Scholte L."/>
            <person name="Morais D."/>
            <person name="Nancucheo I."/>
            <person name="Johnson D.B."/>
            <person name="Grail B."/>
            <person name="Bittencourt J."/>
            <person name="Valadares R."/>
        </authorList>
    </citation>
    <scope>NUCLEOTIDE SEQUENCE [LARGE SCALE GENOMIC DNA]</scope>
    <source>
        <strain evidence="10 11">Y002</strain>
    </source>
</reference>
<sequence length="154" mass="17446">MIREDHEYFMELALHEARRAYDLGEVPIGAVVIDKEGQVLGRGYNLREWRGDPTAHAEMLAIQAAAAKRKHWRLHDCRLYVTIEPCMMCAGAIQLSRISHVVYGAENPKGGALRSSGHAYAFERLNHYPVVTGGILAQQCGNIIQDFFREKRLR</sequence>